<keyword evidence="2" id="KW-1185">Reference proteome</keyword>
<sequence length="61" mass="6769">MIAEVEKIAAELAVVNSMIYLDGAEYTGPSPGVRIEWRPNVAVRYLTVVRDECVYVVDIIA</sequence>
<dbReference type="EMBL" id="JARHTQ010000003">
    <property type="protein sequence ID" value="MDF2255332.1"/>
    <property type="molecule type" value="Genomic_DNA"/>
</dbReference>
<proteinExistence type="predicted"/>
<protein>
    <submittedName>
        <fullName evidence="1">Uncharacterized protein</fullName>
    </submittedName>
</protein>
<name>A0ABT5YVB0_9ACTN</name>
<reference evidence="1 2" key="1">
    <citation type="submission" date="2023-03" db="EMBL/GenBank/DDBJ databases">
        <title>Draft genome sequence of type strain Streptomyces ferralitis JCM 14344.</title>
        <authorList>
            <person name="Klaysubun C."/>
            <person name="Duangmal K."/>
        </authorList>
    </citation>
    <scope>NUCLEOTIDE SEQUENCE [LARGE SCALE GENOMIC DNA]</scope>
    <source>
        <strain evidence="1 2">JCM 14344</strain>
    </source>
</reference>
<comment type="caution">
    <text evidence="1">The sequence shown here is derived from an EMBL/GenBank/DDBJ whole genome shotgun (WGS) entry which is preliminary data.</text>
</comment>
<evidence type="ECO:0000313" key="1">
    <source>
        <dbReference type="EMBL" id="MDF2255332.1"/>
    </source>
</evidence>
<gene>
    <name evidence="1" type="ORF">P2L57_06210</name>
</gene>
<organism evidence="1 2">
    <name type="scientific">Streptantibioticus ferralitis</name>
    <dbReference type="NCBI Taxonomy" id="236510"/>
    <lineage>
        <taxon>Bacteria</taxon>
        <taxon>Bacillati</taxon>
        <taxon>Actinomycetota</taxon>
        <taxon>Actinomycetes</taxon>
        <taxon>Kitasatosporales</taxon>
        <taxon>Streptomycetaceae</taxon>
        <taxon>Streptantibioticus</taxon>
    </lineage>
</organism>
<accession>A0ABT5YVB0</accession>
<dbReference type="Proteomes" id="UP001220022">
    <property type="component" value="Unassembled WGS sequence"/>
</dbReference>
<evidence type="ECO:0000313" key="2">
    <source>
        <dbReference type="Proteomes" id="UP001220022"/>
    </source>
</evidence>